<dbReference type="PRINTS" id="PR00419">
    <property type="entry name" value="ADXRDTASE"/>
</dbReference>
<dbReference type="Proteomes" id="UP000193963">
    <property type="component" value="Unassembled WGS sequence"/>
</dbReference>
<dbReference type="Gene3D" id="3.50.50.60">
    <property type="entry name" value="FAD/NAD(P)-binding domain"/>
    <property type="match status" value="2"/>
</dbReference>
<proteinExistence type="predicted"/>
<keyword evidence="4" id="KW-1185">Reference proteome</keyword>
<reference evidence="3 4" key="1">
    <citation type="submission" date="2017-03" db="EMBL/GenBank/DDBJ databases">
        <authorList>
            <person name="Afonso C.L."/>
            <person name="Miller P.J."/>
            <person name="Scott M.A."/>
            <person name="Spackman E."/>
            <person name="Goraichik I."/>
            <person name="Dimitrov K.M."/>
            <person name="Suarez D.L."/>
            <person name="Swayne D.E."/>
        </authorList>
    </citation>
    <scope>NUCLEOTIDE SEQUENCE [LARGE SCALE GENOMIC DNA]</scope>
    <source>
        <strain evidence="3 4">CECT 7751</strain>
    </source>
</reference>
<dbReference type="RefSeq" id="WP_085886218.1">
    <property type="nucleotide sequence ID" value="NZ_FWFN01000001.1"/>
</dbReference>
<dbReference type="EC" id="1.4.99.6" evidence="3"/>
<evidence type="ECO:0000313" key="3">
    <source>
        <dbReference type="EMBL" id="SLN13617.1"/>
    </source>
</evidence>
<organism evidence="3 4">
    <name type="scientific">Pseudooceanicola marinus</name>
    <dbReference type="NCBI Taxonomy" id="396013"/>
    <lineage>
        <taxon>Bacteria</taxon>
        <taxon>Pseudomonadati</taxon>
        <taxon>Pseudomonadota</taxon>
        <taxon>Alphaproteobacteria</taxon>
        <taxon>Rhodobacterales</taxon>
        <taxon>Paracoccaceae</taxon>
        <taxon>Pseudooceanicola</taxon>
    </lineage>
</organism>
<evidence type="ECO:0000259" key="2">
    <source>
        <dbReference type="Pfam" id="PF01266"/>
    </source>
</evidence>
<dbReference type="Pfam" id="PF01266">
    <property type="entry name" value="DAO"/>
    <property type="match status" value="1"/>
</dbReference>
<dbReference type="PANTHER" id="PTHR13847:SF289">
    <property type="entry name" value="GLYCINE OXIDASE"/>
    <property type="match status" value="1"/>
</dbReference>
<dbReference type="GO" id="GO:0005737">
    <property type="term" value="C:cytoplasm"/>
    <property type="evidence" value="ECO:0007669"/>
    <property type="project" value="TreeGrafter"/>
</dbReference>
<protein>
    <submittedName>
        <fullName evidence="3">D-amino acid dehydrogenase small subunit</fullName>
        <ecNumber evidence="3">1.4.99.6</ecNumber>
    </submittedName>
</protein>
<dbReference type="EMBL" id="FWFN01000001">
    <property type="protein sequence ID" value="SLN13617.1"/>
    <property type="molecule type" value="Genomic_DNA"/>
</dbReference>
<dbReference type="InterPro" id="IPR036188">
    <property type="entry name" value="FAD/NAD-bd_sf"/>
</dbReference>
<keyword evidence="1 3" id="KW-0560">Oxidoreductase</keyword>
<evidence type="ECO:0000256" key="1">
    <source>
        <dbReference type="ARBA" id="ARBA00023002"/>
    </source>
</evidence>
<evidence type="ECO:0000313" key="4">
    <source>
        <dbReference type="Proteomes" id="UP000193963"/>
    </source>
</evidence>
<dbReference type="AlphaFoldDB" id="A0A1X6Y894"/>
<dbReference type="OrthoDB" id="9805337at2"/>
<sequence>MRIAIIGAGVVGLSSALALIERGADVTVFDREGVAAGASRGNAGIFADYAVLPESTPDMLRQVPRMLLQPDGPLSLRWRYLPQIAPWLLRFLAAGRPGQARHGTLAMAALMAHVRGDWDHLLSQIGAEDLRVTRGALLAYTSRRAFQADRAGWQARAEHGACDVEPVMGERLHEMEPSLTRDLHYAIHLPNLSHCLNPHGLVERMARAVQQRGGELRLREVAGVTPTETGVRLRLPEGGAVDYDRVVLCAGAHSTALTRSLGLKIPLETERGYNVTLPDPGVTLSRPVSIPEKGYYMTPMSVGLRIGGGVELAGLKAPPRWSRVEVMARHAETMLPGLNRAGEARWMGFRPAMPDTLPVIGPAPGAERVVLAFGHGHLGLTLGATTGQMVAGHIYGSNNRIDSIPYLPTRFG</sequence>
<accession>A0A1X6Y894</accession>
<dbReference type="Gene3D" id="3.30.9.10">
    <property type="entry name" value="D-Amino Acid Oxidase, subunit A, domain 2"/>
    <property type="match status" value="1"/>
</dbReference>
<name>A0A1X6Y894_9RHOB</name>
<gene>
    <name evidence="3" type="primary">dadA_1</name>
    <name evidence="3" type="ORF">PSM7751_00296</name>
</gene>
<dbReference type="InterPro" id="IPR006076">
    <property type="entry name" value="FAD-dep_OxRdtase"/>
</dbReference>
<feature type="domain" description="FAD dependent oxidoreductase" evidence="2">
    <location>
        <begin position="2"/>
        <end position="391"/>
    </location>
</feature>
<dbReference type="GO" id="GO:0016491">
    <property type="term" value="F:oxidoreductase activity"/>
    <property type="evidence" value="ECO:0007669"/>
    <property type="project" value="UniProtKB-KW"/>
</dbReference>
<dbReference type="SUPFAM" id="SSF54373">
    <property type="entry name" value="FAD-linked reductases, C-terminal domain"/>
    <property type="match status" value="1"/>
</dbReference>
<dbReference type="PANTHER" id="PTHR13847">
    <property type="entry name" value="SARCOSINE DEHYDROGENASE-RELATED"/>
    <property type="match status" value="1"/>
</dbReference>
<dbReference type="SUPFAM" id="SSF51905">
    <property type="entry name" value="FAD/NAD(P)-binding domain"/>
    <property type="match status" value="1"/>
</dbReference>